<dbReference type="GO" id="GO:0005886">
    <property type="term" value="C:plasma membrane"/>
    <property type="evidence" value="ECO:0007669"/>
    <property type="project" value="TreeGrafter"/>
</dbReference>
<organism evidence="8 9">
    <name type="scientific">Lentinus tigrinus ALCF2SS1-6</name>
    <dbReference type="NCBI Taxonomy" id="1328759"/>
    <lineage>
        <taxon>Eukaryota</taxon>
        <taxon>Fungi</taxon>
        <taxon>Dikarya</taxon>
        <taxon>Basidiomycota</taxon>
        <taxon>Agaricomycotina</taxon>
        <taxon>Agaricomycetes</taxon>
        <taxon>Polyporales</taxon>
        <taxon>Polyporaceae</taxon>
        <taxon>Lentinus</taxon>
    </lineage>
</organism>
<dbReference type="AlphaFoldDB" id="A0A5C2SIL6"/>
<evidence type="ECO:0000313" key="9">
    <source>
        <dbReference type="Proteomes" id="UP000313359"/>
    </source>
</evidence>
<sequence length="841" mass="91870">MATASKSNIYGVPGSAEIGEHTPGETRVRRLAITKDALMTKPPHGIDTVCDVLDYAARTHGTKDAFGWRDIVDVHEETKEIKKVVDGKEVTETKSWKYFQLSDYKYMSFIQVKEAAVEVAGGLLKLGIKKSDILNIYAATSPNWQLISHGCNLIGTAIATAYETLGESGLQHSLNEPECVGIFTNAELMNVVANVAAHVPSLRLVIYDGQPKQELLDKIKAEHEHIQVLSIDELRELGKGTTAEELKDRRPTYDDVSCIMYTSGTTGAPKGVVITHGNLSASLGAIFQLLGHHLHADDVFIAYLPLAHILEFIVELALFFVGMTFGYARVKTLTDASVRNCVGDIRALKPTVMIGVPAVWEMIRKGIAAKVNSGGTLKKSVFNGALSIKKAGLPGLSQLVDAAVFNQVKQATGGRLRLAFSGGAALSAETQEFLSVALVTVIQGYGLTETCGMCAILPPEFMQYNTVGLPLPSVEIKLLDVPEANYLSTNNPPQGEVCIRGPSVIKGYFKRDDLNSDESIFTKDGWFRTGDVAQWNPDGTLRIIDRIKNLVKLRQGEYIALERLESIYKSCNLVANICVHADSNATQPMAVILPHAEHLRHVLEEGKELGISPRAPLSELCHNKAIAELVLKECNAVGKKNGFRQMELLQAVVLTPDEWTPESGLVTAAQKVQRKKIAEAFKNEIKVRSQCGSFSPVLIGLTVRSHSLLVSAGCVQARVSGWVPVAAASDRQDCSTVVSSPLVLVLVLVRSLFRISSSSLYIFFPCSILYCTFYHLYDNTIRAHGFRSRIRIFHSDSTMITLFDRRAPELSPGPDTWQELSYTAYTVSLVTKRTGKGGGGE</sequence>
<dbReference type="SUPFAM" id="SSF56801">
    <property type="entry name" value="Acetyl-CoA synthetase-like"/>
    <property type="match status" value="1"/>
</dbReference>
<keyword evidence="6" id="KW-0472">Membrane</keyword>
<dbReference type="GO" id="GO:0004467">
    <property type="term" value="F:long-chain fatty acid-CoA ligase activity"/>
    <property type="evidence" value="ECO:0007669"/>
    <property type="project" value="UniProtKB-EC"/>
</dbReference>
<gene>
    <name evidence="8" type="ORF">L227DRAFT_497422</name>
</gene>
<dbReference type="Gene3D" id="3.40.50.12780">
    <property type="entry name" value="N-terminal domain of ligase-like"/>
    <property type="match status" value="1"/>
</dbReference>
<name>A0A5C2SIL6_9APHY</name>
<dbReference type="Pfam" id="PF00501">
    <property type="entry name" value="AMP-binding"/>
    <property type="match status" value="1"/>
</dbReference>
<protein>
    <submittedName>
        <fullName evidence="8">Long-chain-fatty-acid-CoA-ligase</fullName>
    </submittedName>
</protein>
<dbReference type="STRING" id="1328759.A0A5C2SIL6"/>
<keyword evidence="2 8" id="KW-0436">Ligase</keyword>
<proteinExistence type="inferred from homology"/>
<dbReference type="GO" id="GO:0035336">
    <property type="term" value="P:long-chain fatty-acyl-CoA metabolic process"/>
    <property type="evidence" value="ECO:0007669"/>
    <property type="project" value="TreeGrafter"/>
</dbReference>
<dbReference type="PROSITE" id="PS00455">
    <property type="entry name" value="AMP_BINDING"/>
    <property type="match status" value="1"/>
</dbReference>
<keyword evidence="3" id="KW-0547">Nucleotide-binding</keyword>
<dbReference type="InterPro" id="IPR000873">
    <property type="entry name" value="AMP-dep_synth/lig_dom"/>
</dbReference>
<dbReference type="GO" id="GO:0005524">
    <property type="term" value="F:ATP binding"/>
    <property type="evidence" value="ECO:0007669"/>
    <property type="project" value="UniProtKB-KW"/>
</dbReference>
<dbReference type="GO" id="GO:0005811">
    <property type="term" value="C:lipid droplet"/>
    <property type="evidence" value="ECO:0007669"/>
    <property type="project" value="TreeGrafter"/>
</dbReference>
<dbReference type="InterPro" id="IPR020845">
    <property type="entry name" value="AMP-binding_CS"/>
</dbReference>
<dbReference type="EMBL" id="ML122256">
    <property type="protein sequence ID" value="RPD63440.1"/>
    <property type="molecule type" value="Genomic_DNA"/>
</dbReference>
<evidence type="ECO:0000313" key="8">
    <source>
        <dbReference type="EMBL" id="RPD63440.1"/>
    </source>
</evidence>
<evidence type="ECO:0000256" key="6">
    <source>
        <dbReference type="SAM" id="Phobius"/>
    </source>
</evidence>
<feature type="domain" description="AMP-dependent synthetase/ligase" evidence="7">
    <location>
        <begin position="102"/>
        <end position="509"/>
    </location>
</feature>
<comment type="similarity">
    <text evidence="1">Belongs to the ATP-dependent AMP-binding enzyme family.</text>
</comment>
<reference evidence="8" key="1">
    <citation type="journal article" date="2018" name="Genome Biol. Evol.">
        <title>Genomics and development of Lentinus tigrinus, a white-rot wood-decaying mushroom with dimorphic fruiting bodies.</title>
        <authorList>
            <person name="Wu B."/>
            <person name="Xu Z."/>
            <person name="Knudson A."/>
            <person name="Carlson A."/>
            <person name="Chen N."/>
            <person name="Kovaka S."/>
            <person name="LaButti K."/>
            <person name="Lipzen A."/>
            <person name="Pennachio C."/>
            <person name="Riley R."/>
            <person name="Schakwitz W."/>
            <person name="Umezawa K."/>
            <person name="Ohm R.A."/>
            <person name="Grigoriev I.V."/>
            <person name="Nagy L.G."/>
            <person name="Gibbons J."/>
            <person name="Hibbett D."/>
        </authorList>
    </citation>
    <scope>NUCLEOTIDE SEQUENCE [LARGE SCALE GENOMIC DNA]</scope>
    <source>
        <strain evidence="8">ALCF2SS1-6</strain>
    </source>
</reference>
<feature type="transmembrane region" description="Helical" evidence="6">
    <location>
        <begin position="760"/>
        <end position="777"/>
    </location>
</feature>
<keyword evidence="6" id="KW-1133">Transmembrane helix</keyword>
<dbReference type="InterPro" id="IPR042099">
    <property type="entry name" value="ANL_N_sf"/>
</dbReference>
<comment type="catalytic activity">
    <reaction evidence="5">
        <text>a long-chain fatty acid + ATP + CoA = a long-chain fatty acyl-CoA + AMP + diphosphate</text>
        <dbReference type="Rhea" id="RHEA:15421"/>
        <dbReference type="ChEBI" id="CHEBI:30616"/>
        <dbReference type="ChEBI" id="CHEBI:33019"/>
        <dbReference type="ChEBI" id="CHEBI:57287"/>
        <dbReference type="ChEBI" id="CHEBI:57560"/>
        <dbReference type="ChEBI" id="CHEBI:83139"/>
        <dbReference type="ChEBI" id="CHEBI:456215"/>
        <dbReference type="EC" id="6.2.1.3"/>
    </reaction>
</comment>
<evidence type="ECO:0000256" key="2">
    <source>
        <dbReference type="ARBA" id="ARBA00022598"/>
    </source>
</evidence>
<keyword evidence="4" id="KW-0067">ATP-binding</keyword>
<dbReference type="Proteomes" id="UP000313359">
    <property type="component" value="Unassembled WGS sequence"/>
</dbReference>
<evidence type="ECO:0000259" key="7">
    <source>
        <dbReference type="Pfam" id="PF00501"/>
    </source>
</evidence>
<dbReference type="PANTHER" id="PTHR43272:SF83">
    <property type="entry name" value="ACYL-COA SYNTHETASE LONG-CHAIN, ISOFORM J"/>
    <property type="match status" value="1"/>
</dbReference>
<keyword evidence="9" id="KW-1185">Reference proteome</keyword>
<evidence type="ECO:0000256" key="3">
    <source>
        <dbReference type="ARBA" id="ARBA00022741"/>
    </source>
</evidence>
<dbReference type="GO" id="GO:0005783">
    <property type="term" value="C:endoplasmic reticulum"/>
    <property type="evidence" value="ECO:0007669"/>
    <property type="project" value="TreeGrafter"/>
</dbReference>
<evidence type="ECO:0000256" key="1">
    <source>
        <dbReference type="ARBA" id="ARBA00006432"/>
    </source>
</evidence>
<accession>A0A5C2SIL6</accession>
<dbReference type="OrthoDB" id="1700726at2759"/>
<evidence type="ECO:0000256" key="4">
    <source>
        <dbReference type="ARBA" id="ARBA00022840"/>
    </source>
</evidence>
<dbReference type="PANTHER" id="PTHR43272">
    <property type="entry name" value="LONG-CHAIN-FATTY-ACID--COA LIGASE"/>
    <property type="match status" value="1"/>
</dbReference>
<keyword evidence="6" id="KW-0812">Transmembrane</keyword>
<evidence type="ECO:0000256" key="5">
    <source>
        <dbReference type="ARBA" id="ARBA00036813"/>
    </source>
</evidence>